<keyword evidence="5 8" id="KW-0862">Zinc</keyword>
<evidence type="ECO:0000256" key="3">
    <source>
        <dbReference type="ARBA" id="ARBA00022723"/>
    </source>
</evidence>
<organism evidence="11">
    <name type="scientific">Vanderwaltozyma polyspora (strain ATCC 22028 / DSM 70294 / BCRC 21397 / CBS 2163 / NBRC 10782 / NRRL Y-8283 / UCD 57-17)</name>
    <name type="common">Kluyveromyces polysporus</name>
    <dbReference type="NCBI Taxonomy" id="436907"/>
    <lineage>
        <taxon>Eukaryota</taxon>
        <taxon>Fungi</taxon>
        <taxon>Dikarya</taxon>
        <taxon>Ascomycota</taxon>
        <taxon>Saccharomycotina</taxon>
        <taxon>Saccharomycetes</taxon>
        <taxon>Saccharomycetales</taxon>
        <taxon>Saccharomycetaceae</taxon>
        <taxon>Vanderwaltozyma</taxon>
    </lineage>
</organism>
<dbReference type="InterPro" id="IPR011059">
    <property type="entry name" value="Metal-dep_hydrolase_composite"/>
</dbReference>
<keyword evidence="4 8" id="KW-0378">Hydrolase</keyword>
<evidence type="ECO:0000313" key="10">
    <source>
        <dbReference type="EMBL" id="EDO17999.1"/>
    </source>
</evidence>
<gene>
    <name evidence="10" type="ORF">Kpol_1054p46</name>
</gene>
<feature type="domain" description="Amidohydrolase-related" evidence="9">
    <location>
        <begin position="89"/>
        <end position="470"/>
    </location>
</feature>
<dbReference type="UniPathway" id="UPA00603">
    <property type="reaction ID" value="UER00660"/>
</dbReference>
<dbReference type="AlphaFoldDB" id="A7TID3"/>
<dbReference type="OrthoDB" id="194468at2759"/>
<dbReference type="OMA" id="CVHMNDS"/>
<dbReference type="HOGENOM" id="CLU_012358_0_0_1"/>
<evidence type="ECO:0000256" key="8">
    <source>
        <dbReference type="RuleBase" id="RU366009"/>
    </source>
</evidence>
<comment type="similarity">
    <text evidence="2 8">Belongs to the metallo-dependent hydrolases superfamily. ATZ/TRZ family.</text>
</comment>
<dbReference type="GeneID" id="5546263"/>
<dbReference type="PANTHER" id="PTHR11271">
    <property type="entry name" value="GUANINE DEAMINASE"/>
    <property type="match status" value="1"/>
</dbReference>
<dbReference type="InterPro" id="IPR032466">
    <property type="entry name" value="Metal_Hydrolase"/>
</dbReference>
<name>A7TID3_VANPO</name>
<dbReference type="FunCoup" id="A7TID3">
    <property type="interactions" value="155"/>
</dbReference>
<evidence type="ECO:0000256" key="5">
    <source>
        <dbReference type="ARBA" id="ARBA00022833"/>
    </source>
</evidence>
<dbReference type="GO" id="GO:0008270">
    <property type="term" value="F:zinc ion binding"/>
    <property type="evidence" value="ECO:0007669"/>
    <property type="project" value="UniProtKB-UniRule"/>
</dbReference>
<dbReference type="Proteomes" id="UP000000267">
    <property type="component" value="Unassembled WGS sequence"/>
</dbReference>
<evidence type="ECO:0000259" key="9">
    <source>
        <dbReference type="Pfam" id="PF01979"/>
    </source>
</evidence>
<proteinExistence type="inferred from homology"/>
<dbReference type="InterPro" id="IPR014311">
    <property type="entry name" value="Guanine_deaminase"/>
</dbReference>
<evidence type="ECO:0000256" key="6">
    <source>
        <dbReference type="ARBA" id="ARBA00051148"/>
    </source>
</evidence>
<dbReference type="RefSeq" id="XP_001645857.1">
    <property type="nucleotide sequence ID" value="XM_001645807.1"/>
</dbReference>
<comment type="cofactor">
    <cofactor evidence="8">
        <name>Zn(2+)</name>
        <dbReference type="ChEBI" id="CHEBI:29105"/>
    </cofactor>
    <text evidence="8">Binds 1 zinc ion per subunit.</text>
</comment>
<dbReference type="EMBL" id="DS480395">
    <property type="protein sequence ID" value="EDO17999.1"/>
    <property type="molecule type" value="Genomic_DNA"/>
</dbReference>
<accession>A7TID3</accession>
<dbReference type="InterPro" id="IPR006680">
    <property type="entry name" value="Amidohydro-rel"/>
</dbReference>
<dbReference type="SUPFAM" id="SSF51556">
    <property type="entry name" value="Metallo-dependent hydrolases"/>
    <property type="match status" value="1"/>
</dbReference>
<evidence type="ECO:0000256" key="7">
    <source>
        <dbReference type="ARBA" id="ARBA00056079"/>
    </source>
</evidence>
<dbReference type="NCBIfam" id="TIGR02967">
    <property type="entry name" value="guan_deamin"/>
    <property type="match status" value="1"/>
</dbReference>
<dbReference type="PANTHER" id="PTHR11271:SF6">
    <property type="entry name" value="GUANINE DEAMINASE"/>
    <property type="match status" value="1"/>
</dbReference>
<evidence type="ECO:0000256" key="4">
    <source>
        <dbReference type="ARBA" id="ARBA00022801"/>
    </source>
</evidence>
<comment type="catalytic activity">
    <reaction evidence="6 8">
        <text>guanine + H2O + H(+) = xanthine + NH4(+)</text>
        <dbReference type="Rhea" id="RHEA:14665"/>
        <dbReference type="ChEBI" id="CHEBI:15377"/>
        <dbReference type="ChEBI" id="CHEBI:15378"/>
        <dbReference type="ChEBI" id="CHEBI:16235"/>
        <dbReference type="ChEBI" id="CHEBI:17712"/>
        <dbReference type="ChEBI" id="CHEBI:28938"/>
        <dbReference type="EC" id="3.5.4.3"/>
    </reaction>
</comment>
<dbReference type="GO" id="GO:0006147">
    <property type="term" value="P:guanine catabolic process"/>
    <property type="evidence" value="ECO:0007669"/>
    <property type="project" value="UniProtKB-UniRule"/>
</dbReference>
<dbReference type="Pfam" id="PF01979">
    <property type="entry name" value="Amidohydro_1"/>
    <property type="match status" value="1"/>
</dbReference>
<dbReference type="GO" id="GO:0008892">
    <property type="term" value="F:guanine deaminase activity"/>
    <property type="evidence" value="ECO:0007669"/>
    <property type="project" value="UniProtKB-UniRule"/>
</dbReference>
<dbReference type="Gene3D" id="3.20.20.140">
    <property type="entry name" value="Metal-dependent hydrolases"/>
    <property type="match status" value="1"/>
</dbReference>
<evidence type="ECO:0000313" key="11">
    <source>
        <dbReference type="Proteomes" id="UP000000267"/>
    </source>
</evidence>
<dbReference type="STRING" id="436907.A7TID3"/>
<dbReference type="FunFam" id="3.20.20.140:FF:000022">
    <property type="entry name" value="Guanine deaminase"/>
    <property type="match status" value="1"/>
</dbReference>
<dbReference type="EC" id="3.5.4.3" evidence="8"/>
<dbReference type="InParanoid" id="A7TID3"/>
<evidence type="ECO:0000256" key="1">
    <source>
        <dbReference type="ARBA" id="ARBA00004984"/>
    </source>
</evidence>
<protein>
    <recommendedName>
        <fullName evidence="8">Guanine deaminase</fullName>
        <shortName evidence="8">Guanase</shortName>
        <ecNumber evidence="8">3.5.4.3</ecNumber>
    </recommendedName>
    <alternativeName>
        <fullName evidence="8">Guanine aminohydrolase</fullName>
    </alternativeName>
</protein>
<comment type="function">
    <text evidence="7 8">Catalyzes the hydrolytic deamination of guanine, producing xanthine and ammonia.</text>
</comment>
<dbReference type="KEGG" id="vpo:Kpol_1054p46"/>
<dbReference type="Gene3D" id="2.30.40.10">
    <property type="entry name" value="Urease, subunit C, domain 1"/>
    <property type="match status" value="1"/>
</dbReference>
<dbReference type="InterPro" id="IPR051607">
    <property type="entry name" value="Metallo-dep_hydrolases"/>
</dbReference>
<dbReference type="PhylomeDB" id="A7TID3"/>
<dbReference type="eggNOG" id="KOG3968">
    <property type="taxonomic scope" value="Eukaryota"/>
</dbReference>
<keyword evidence="3 8" id="KW-0479">Metal-binding</keyword>
<comment type="pathway">
    <text evidence="1 8">Purine metabolism; guanine degradation; xanthine from guanine: step 1/1.</text>
</comment>
<keyword evidence="11" id="KW-1185">Reference proteome</keyword>
<dbReference type="GO" id="GO:0005829">
    <property type="term" value="C:cytosol"/>
    <property type="evidence" value="ECO:0007669"/>
    <property type="project" value="TreeGrafter"/>
</dbReference>
<reference evidence="10 11" key="1">
    <citation type="journal article" date="2007" name="Proc. Natl. Acad. Sci. U.S.A.">
        <title>Independent sorting-out of thousands of duplicated gene pairs in two yeast species descended from a whole-genome duplication.</title>
        <authorList>
            <person name="Scannell D.R."/>
            <person name="Frank A.C."/>
            <person name="Conant G.C."/>
            <person name="Byrne K.P."/>
            <person name="Woolfit M."/>
            <person name="Wolfe K.H."/>
        </authorList>
    </citation>
    <scope>NUCLEOTIDE SEQUENCE [LARGE SCALE GENOMIC DNA]</scope>
    <source>
        <strain evidence="11">ATCC 22028 / DSM 70294 / BCRC 21397 / CBS 2163 / NBRC 10782 / NRRL Y-8283 / UCD 57-17</strain>
    </source>
</reference>
<sequence length="473" mass="53000">MEETVEEHLIGAKIKVFYGTFIDTPFIGKLRVRQHTAVGVNENGTIVFIKENCESPDIALLEYNPDININDNVEFINKQCEKEYSTFFFPGFIDTHIHASQYPNSGIFGNTTLLDWLTKYTFPLEASLKDLSIAHKVYTKVVERTLSNGTTTAAYYTTIDPESTKLMAKICSERGQRALIGKVCMDRNSPDTYQESTHESLESSDEVIAYIRNTLKDPKILPILTPRFAPTCSCELMKGLSKLAQSYDNLHIQTHLSENLKEIDWVKELFPDCSSYTDVYYKYGLLTNKTILAHCVHLSNPEIELIKTAGAGVAHCPIANTSLSSGECHVRKLIDEGVNVGLGTDVSGGFSSSILVTARQAHLVSRHLSMKFEDEVDKDHMKLSVVDALYLGTQGGANVLNMGDKLGTFDVGKKFDSQLININSEYDPVDIFHWQVPSENNDSFTMEEIISKWFFNGDDRNTINVWVDGSQIL</sequence>
<evidence type="ECO:0000256" key="2">
    <source>
        <dbReference type="ARBA" id="ARBA00006745"/>
    </source>
</evidence>